<dbReference type="CDD" id="cd16901">
    <property type="entry name" value="lyz_P1"/>
    <property type="match status" value="1"/>
</dbReference>
<evidence type="ECO:0000256" key="6">
    <source>
        <dbReference type="RuleBase" id="RU003788"/>
    </source>
</evidence>
<keyword evidence="4 6" id="KW-0378">Hydrolase</keyword>
<comment type="catalytic activity">
    <reaction evidence="1 6">
        <text>Hydrolysis of (1-&gt;4)-beta-linkages between N-acetylmuramic acid and N-acetyl-D-glucosamine residues in a peptidoglycan and between N-acetyl-D-glucosamine residues in chitodextrins.</text>
        <dbReference type="EC" id="3.2.1.17"/>
    </reaction>
</comment>
<dbReference type="OrthoDB" id="5327667at2"/>
<keyword evidence="2 6" id="KW-0929">Antimicrobial</keyword>
<dbReference type="RefSeq" id="WP_074907565.1">
    <property type="nucleotide sequence ID" value="NZ_FOUB01000152.1"/>
</dbReference>
<dbReference type="GO" id="GO:0042742">
    <property type="term" value="P:defense response to bacterium"/>
    <property type="evidence" value="ECO:0007669"/>
    <property type="project" value="UniProtKB-KW"/>
</dbReference>
<dbReference type="GO" id="GO:0003796">
    <property type="term" value="F:lysozyme activity"/>
    <property type="evidence" value="ECO:0007669"/>
    <property type="project" value="UniProtKB-EC"/>
</dbReference>
<evidence type="ECO:0000256" key="5">
    <source>
        <dbReference type="ARBA" id="ARBA00023295"/>
    </source>
</evidence>
<reference evidence="8" key="1">
    <citation type="submission" date="2016-10" db="EMBL/GenBank/DDBJ databases">
        <authorList>
            <person name="Varghese N."/>
            <person name="Submissions S."/>
        </authorList>
    </citation>
    <scope>NUCLEOTIDE SEQUENCE [LARGE SCALE GENOMIC DNA]</scope>
    <source>
        <strain evidence="8">Nm44</strain>
    </source>
</reference>
<dbReference type="InterPro" id="IPR002196">
    <property type="entry name" value="Glyco_hydro_24"/>
</dbReference>
<dbReference type="Pfam" id="PF00959">
    <property type="entry name" value="Phage_lysozyme"/>
    <property type="match status" value="1"/>
</dbReference>
<dbReference type="HAMAP" id="MF_04110">
    <property type="entry name" value="ENDOLYSIN_T4"/>
    <property type="match status" value="1"/>
</dbReference>
<dbReference type="AlphaFoldDB" id="A0A1I4XE74"/>
<dbReference type="SUPFAM" id="SSF53955">
    <property type="entry name" value="Lysozyme-like"/>
    <property type="match status" value="1"/>
</dbReference>
<evidence type="ECO:0000256" key="4">
    <source>
        <dbReference type="ARBA" id="ARBA00022801"/>
    </source>
</evidence>
<organism evidence="7 8">
    <name type="scientific">Nitrosomonas communis</name>
    <dbReference type="NCBI Taxonomy" id="44574"/>
    <lineage>
        <taxon>Bacteria</taxon>
        <taxon>Pseudomonadati</taxon>
        <taxon>Pseudomonadota</taxon>
        <taxon>Betaproteobacteria</taxon>
        <taxon>Nitrosomonadales</taxon>
        <taxon>Nitrosomonadaceae</taxon>
        <taxon>Nitrosomonas</taxon>
    </lineage>
</organism>
<evidence type="ECO:0000256" key="3">
    <source>
        <dbReference type="ARBA" id="ARBA00022638"/>
    </source>
</evidence>
<evidence type="ECO:0000256" key="2">
    <source>
        <dbReference type="ARBA" id="ARBA00022529"/>
    </source>
</evidence>
<protein>
    <recommendedName>
        <fullName evidence="6">Lysozyme</fullName>
        <ecNumber evidence="6">3.2.1.17</ecNumber>
    </recommendedName>
</protein>
<sequence>MKKARNSLIGLSAAALVMIATFEGYRGTSYDDGVGVQTIGFGTTQGVKAGAKTDPVRALGFLYRDANEITEQISDCIGDVPLHQHEADAFISLAYNIGAGAFCRSTLVKKLKRDPPDYLSACSEILRWNKAGGNVNVEEGLTNRRQKEYQLCMTDKQQIAEK</sequence>
<keyword evidence="8" id="KW-1185">Reference proteome</keyword>
<dbReference type="GO" id="GO:0016998">
    <property type="term" value="P:cell wall macromolecule catabolic process"/>
    <property type="evidence" value="ECO:0007669"/>
    <property type="project" value="InterPro"/>
</dbReference>
<dbReference type="EMBL" id="FOUB01000152">
    <property type="protein sequence ID" value="SFN23982.1"/>
    <property type="molecule type" value="Genomic_DNA"/>
</dbReference>
<dbReference type="InterPro" id="IPR034690">
    <property type="entry name" value="Endolysin_T4_type"/>
</dbReference>
<name>A0A1I4XE74_9PROT</name>
<evidence type="ECO:0000256" key="1">
    <source>
        <dbReference type="ARBA" id="ARBA00000632"/>
    </source>
</evidence>
<dbReference type="GO" id="GO:0009253">
    <property type="term" value="P:peptidoglycan catabolic process"/>
    <property type="evidence" value="ECO:0007669"/>
    <property type="project" value="InterPro"/>
</dbReference>
<dbReference type="InterPro" id="IPR051018">
    <property type="entry name" value="Bacteriophage_GH24"/>
</dbReference>
<dbReference type="GO" id="GO:0031640">
    <property type="term" value="P:killing of cells of another organism"/>
    <property type="evidence" value="ECO:0007669"/>
    <property type="project" value="UniProtKB-KW"/>
</dbReference>
<dbReference type="InterPro" id="IPR023346">
    <property type="entry name" value="Lysozyme-like_dom_sf"/>
</dbReference>
<comment type="similarity">
    <text evidence="6">Belongs to the glycosyl hydrolase 24 family.</text>
</comment>
<dbReference type="InterPro" id="IPR023347">
    <property type="entry name" value="Lysozyme_dom_sf"/>
</dbReference>
<accession>A0A1I4XE74</accession>
<evidence type="ECO:0000313" key="7">
    <source>
        <dbReference type="EMBL" id="SFN23982.1"/>
    </source>
</evidence>
<proteinExistence type="inferred from homology"/>
<dbReference type="EC" id="3.2.1.17" evidence="6"/>
<gene>
    <name evidence="7" type="ORF">SAMN05421863_11522</name>
</gene>
<dbReference type="PANTHER" id="PTHR38107">
    <property type="match status" value="1"/>
</dbReference>
<dbReference type="PANTHER" id="PTHR38107:SF3">
    <property type="entry name" value="LYSOZYME RRRD-RELATED"/>
    <property type="match status" value="1"/>
</dbReference>
<keyword evidence="3 6" id="KW-0081">Bacteriolytic enzyme</keyword>
<keyword evidence="5 6" id="KW-0326">Glycosidase</keyword>
<evidence type="ECO:0000313" key="8">
    <source>
        <dbReference type="Proteomes" id="UP000183287"/>
    </source>
</evidence>
<dbReference type="Gene3D" id="1.10.530.40">
    <property type="match status" value="1"/>
</dbReference>
<dbReference type="Proteomes" id="UP000183287">
    <property type="component" value="Unassembled WGS sequence"/>
</dbReference>